<evidence type="ECO:0000256" key="1">
    <source>
        <dbReference type="SAM" id="Phobius"/>
    </source>
</evidence>
<dbReference type="RefSeq" id="WP_136494367.1">
    <property type="nucleotide sequence ID" value="NZ_CP046052.1"/>
</dbReference>
<sequence length="125" mass="13729">MSNLDHPPHVNPYWAGFTGSCPRCGKGKMFNGLLRIADKCDACGLDYSFADTGDGPAIFVMMIAGFLIVGVAAWVEIVYQPPYWVHAAIFLPFSAAVCIGMLRPTKGLLVALQYYNRAEEGRRIK</sequence>
<dbReference type="Pfam" id="PF06170">
    <property type="entry name" value="DUF983"/>
    <property type="match status" value="1"/>
</dbReference>
<keyword evidence="1" id="KW-0812">Transmembrane</keyword>
<evidence type="ECO:0000313" key="3">
    <source>
        <dbReference type="Proteomes" id="UP000309061"/>
    </source>
</evidence>
<evidence type="ECO:0000313" key="2">
    <source>
        <dbReference type="EMBL" id="QGM47713.1"/>
    </source>
</evidence>
<feature type="transmembrane region" description="Helical" evidence="1">
    <location>
        <begin position="83"/>
        <end position="102"/>
    </location>
</feature>
<name>A0A6B8KLT9_9HYPH</name>
<dbReference type="EMBL" id="CP046052">
    <property type="protein sequence ID" value="QGM47713.1"/>
    <property type="molecule type" value="Genomic_DNA"/>
</dbReference>
<dbReference type="KEGG" id="mhey:H2LOC_019665"/>
<dbReference type="InterPro" id="IPR009325">
    <property type="entry name" value="DUF983"/>
</dbReference>
<dbReference type="Proteomes" id="UP000309061">
    <property type="component" value="Chromosome"/>
</dbReference>
<dbReference type="OrthoDB" id="9799456at2"/>
<keyword evidence="1" id="KW-1133">Transmembrane helix</keyword>
<dbReference type="AlphaFoldDB" id="A0A6B8KLT9"/>
<keyword evidence="1" id="KW-0472">Membrane</keyword>
<accession>A0A6B8KLT9</accession>
<proteinExistence type="predicted"/>
<organism evidence="2 3">
    <name type="scientific">Methylocystis heyeri</name>
    <dbReference type="NCBI Taxonomy" id="391905"/>
    <lineage>
        <taxon>Bacteria</taxon>
        <taxon>Pseudomonadati</taxon>
        <taxon>Pseudomonadota</taxon>
        <taxon>Alphaproteobacteria</taxon>
        <taxon>Hyphomicrobiales</taxon>
        <taxon>Methylocystaceae</taxon>
        <taxon>Methylocystis</taxon>
    </lineage>
</organism>
<gene>
    <name evidence="2" type="ORF">H2LOC_019665</name>
</gene>
<protein>
    <submittedName>
        <fullName evidence="2">DUF983 domain-containing protein</fullName>
    </submittedName>
</protein>
<keyword evidence="3" id="KW-1185">Reference proteome</keyword>
<feature type="transmembrane region" description="Helical" evidence="1">
    <location>
        <begin position="57"/>
        <end position="77"/>
    </location>
</feature>
<reference evidence="2 3" key="1">
    <citation type="submission" date="2019-11" db="EMBL/GenBank/DDBJ databases">
        <title>The genome sequence of Methylocystis heyeri.</title>
        <authorList>
            <person name="Oshkin I.Y."/>
            <person name="Miroshnikov K."/>
            <person name="Dedysh S.N."/>
        </authorList>
    </citation>
    <scope>NUCLEOTIDE SEQUENCE [LARGE SCALE GENOMIC DNA]</scope>
    <source>
        <strain evidence="2 3">H2</strain>
    </source>
</reference>